<keyword evidence="2" id="KW-0808">Transferase</keyword>
<keyword evidence="4" id="KW-0472">Membrane</keyword>
<dbReference type="PANTHER" id="PTHR10983">
    <property type="entry name" value="1-ACYLGLYCEROL-3-PHOSPHATE ACYLTRANSFERASE-RELATED"/>
    <property type="match status" value="1"/>
</dbReference>
<dbReference type="GO" id="GO:0016746">
    <property type="term" value="F:acyltransferase activity"/>
    <property type="evidence" value="ECO:0007669"/>
    <property type="project" value="UniProtKB-KW"/>
</dbReference>
<dbReference type="Pfam" id="PF16076">
    <property type="entry name" value="Acyltransf_C"/>
    <property type="match status" value="1"/>
</dbReference>
<evidence type="ECO:0000313" key="6">
    <source>
        <dbReference type="EMBL" id="CDP35333.1"/>
    </source>
</evidence>
<dbReference type="InterPro" id="IPR032098">
    <property type="entry name" value="Acyltransf_C"/>
</dbReference>
<evidence type="ECO:0000256" key="4">
    <source>
        <dbReference type="SAM" id="Phobius"/>
    </source>
</evidence>
<dbReference type="EMBL" id="HG937693">
    <property type="protein sequence ID" value="CDP35333.1"/>
    <property type="molecule type" value="Genomic_DNA"/>
</dbReference>
<dbReference type="GO" id="GO:0036149">
    <property type="term" value="P:phosphatidylinositol acyl-chain remodeling"/>
    <property type="evidence" value="ECO:0007669"/>
    <property type="project" value="TreeGrafter"/>
</dbReference>
<feature type="domain" description="Phospholipid/glycerol acyltransferase" evidence="5">
    <location>
        <begin position="104"/>
        <end position="227"/>
    </location>
</feature>
<dbReference type="SMART" id="SM00563">
    <property type="entry name" value="PlsC"/>
    <property type="match status" value="1"/>
</dbReference>
<organism evidence="6">
    <name type="scientific">Blastobotrys adeninivorans</name>
    <name type="common">Yeast</name>
    <name type="synonym">Arxula adeninivorans</name>
    <dbReference type="NCBI Taxonomy" id="409370"/>
    <lineage>
        <taxon>Eukaryota</taxon>
        <taxon>Fungi</taxon>
        <taxon>Dikarya</taxon>
        <taxon>Ascomycota</taxon>
        <taxon>Saccharomycotina</taxon>
        <taxon>Dipodascomycetes</taxon>
        <taxon>Dipodascales</taxon>
        <taxon>Trichomonascaceae</taxon>
        <taxon>Blastobotrys</taxon>
    </lineage>
</organism>
<reference evidence="6" key="2">
    <citation type="submission" date="2014-06" db="EMBL/GenBank/DDBJ databases">
        <title>The complete genome of Blastobotrys (Arxula) adeninivorans LS3 - a yeast of biotechnological interest.</title>
        <authorList>
            <person name="Kunze G."/>
            <person name="Gaillardin C."/>
            <person name="Czernicka M."/>
            <person name="Durrens P."/>
            <person name="Martin T."/>
            <person name="Boer E."/>
            <person name="Gabaldon T."/>
            <person name="Cruz J."/>
            <person name="Talla E."/>
            <person name="Marck C."/>
            <person name="Goffeau A."/>
            <person name="Barbe V."/>
            <person name="Baret P."/>
            <person name="Baronian K."/>
            <person name="Beier S."/>
            <person name="Bleykasten C."/>
            <person name="Bode R."/>
            <person name="Casaregola S."/>
            <person name="Despons L."/>
            <person name="Fairhead C."/>
            <person name="Giersberg M."/>
            <person name="Gierski P."/>
            <person name="Hahnel U."/>
            <person name="Hartmann A."/>
            <person name="Jankowska D."/>
            <person name="Jubin C."/>
            <person name="Jung P."/>
            <person name="Lafontaine I."/>
            <person name="Leh-Louis V."/>
            <person name="Lemaire M."/>
            <person name="Marcet-Houben M."/>
            <person name="Mascher M."/>
            <person name="Morel G."/>
            <person name="Richard G.-F."/>
            <person name="Riechen J."/>
            <person name="Sacerdot C."/>
            <person name="Sarkar A."/>
            <person name="Savel G."/>
            <person name="Schacherer J."/>
            <person name="Sherman D."/>
            <person name="Straub M.-L."/>
            <person name="Stein N."/>
            <person name="Thierry A."/>
            <person name="Trautwein-Schult A."/>
            <person name="Westhof E."/>
            <person name="Worch S."/>
            <person name="Dujon B."/>
            <person name="Souciet J.-L."/>
            <person name="Wincker P."/>
            <person name="Scholz U."/>
            <person name="Neuveglise N."/>
        </authorList>
    </citation>
    <scope>NUCLEOTIDE SEQUENCE</scope>
    <source>
        <strain evidence="6">LS3</strain>
    </source>
</reference>
<gene>
    <name evidence="6" type="ORF">GNLVRS02_ARAD1C33000g</name>
</gene>
<proteinExistence type="inferred from homology"/>
<evidence type="ECO:0000256" key="2">
    <source>
        <dbReference type="ARBA" id="ARBA00022679"/>
    </source>
</evidence>
<evidence type="ECO:0000256" key="1">
    <source>
        <dbReference type="ARBA" id="ARBA00008655"/>
    </source>
</evidence>
<dbReference type="GO" id="GO:0005783">
    <property type="term" value="C:endoplasmic reticulum"/>
    <property type="evidence" value="ECO:0007669"/>
    <property type="project" value="TreeGrafter"/>
</dbReference>
<feature type="transmembrane region" description="Helical" evidence="4">
    <location>
        <begin position="333"/>
        <end position="356"/>
    </location>
</feature>
<feature type="transmembrane region" description="Helical" evidence="4">
    <location>
        <begin position="14"/>
        <end position="39"/>
    </location>
</feature>
<keyword evidence="4" id="KW-1133">Transmembrane helix</keyword>
<evidence type="ECO:0000259" key="5">
    <source>
        <dbReference type="SMART" id="SM00563"/>
    </source>
</evidence>
<dbReference type="InterPro" id="IPR002123">
    <property type="entry name" value="Plipid/glycerol_acylTrfase"/>
</dbReference>
<protein>
    <submittedName>
        <fullName evidence="6">ARAD1C33000p</fullName>
    </submittedName>
</protein>
<dbReference type="PhylomeDB" id="A0A060T2Z7"/>
<name>A0A060T2Z7_BLAAD</name>
<dbReference type="Pfam" id="PF01553">
    <property type="entry name" value="Acyltransferase"/>
    <property type="match status" value="1"/>
</dbReference>
<keyword evidence="4" id="KW-0812">Transmembrane</keyword>
<keyword evidence="3" id="KW-0012">Acyltransferase</keyword>
<dbReference type="AlphaFoldDB" id="A0A060T2Z7"/>
<dbReference type="SUPFAM" id="SSF69593">
    <property type="entry name" value="Glycerol-3-phosphate (1)-acyltransferase"/>
    <property type="match status" value="1"/>
</dbReference>
<evidence type="ECO:0000256" key="3">
    <source>
        <dbReference type="ARBA" id="ARBA00023315"/>
    </source>
</evidence>
<comment type="similarity">
    <text evidence="1">Belongs to the 1-acyl-sn-glycerol-3-phosphate acyltransferase family.</text>
</comment>
<reference evidence="6" key="1">
    <citation type="submission" date="2014-02" db="EMBL/GenBank/DDBJ databases">
        <authorList>
            <person name="Genoscope - CEA"/>
        </authorList>
    </citation>
    <scope>NUCLEOTIDE SEQUENCE</scope>
    <source>
        <strain evidence="6">LS3</strain>
    </source>
</reference>
<dbReference type="PANTHER" id="PTHR10983:SF16">
    <property type="entry name" value="LYSOCARDIOLIPIN ACYLTRANSFERASE 1"/>
    <property type="match status" value="1"/>
</dbReference>
<feature type="transmembrane region" description="Helical" evidence="4">
    <location>
        <begin position="116"/>
        <end position="136"/>
    </location>
</feature>
<accession>A0A060T2Z7</accession>
<sequence length="369" mass="43033">MANQTQPYSSPVRVLRLVSIVSFTIVSCLCIWSTAVIGYPLKYFAPNLYHVWIDVAKQSFGIFLTTLNQIWTPCEITITGDRELEGLFSLNEDGTLNTKFEERAILMANHQLYSDWAYLWWIAFTAKLHGALYIMLKASLKNIPIVGWGMQHYRFIFLTRKWQVDEKILEKSLTKINEEKNWPAWLVLFPEGTTFSKNGYDKTVSYAKKTDVAVPKHVLLPRSTGLRYSLSKLDDSVEYLYDATIHYAGMQKEVYGEDYYTLKAIYFTGVYPKHVSIYWRRYRVKDIPYQDEEAFTKWIQDRWYEKDQILDRMIQTGSFGDDQMKPLRVPVKLNSLLQAFQIISVPLNVVLIISLVKKHVPNLIRAFQG</sequence>
<dbReference type="CDD" id="cd07990">
    <property type="entry name" value="LPLAT_LCLAT1-like"/>
    <property type="match status" value="1"/>
</dbReference>